<protein>
    <submittedName>
        <fullName evidence="2">Uncharacterized protein</fullName>
    </submittedName>
</protein>
<gene>
    <name evidence="2" type="ORF">TBRA_LOCUS4403</name>
</gene>
<dbReference type="Proteomes" id="UP000479190">
    <property type="component" value="Unassembled WGS sequence"/>
</dbReference>
<evidence type="ECO:0000256" key="1">
    <source>
        <dbReference type="SAM" id="MobiDB-lite"/>
    </source>
</evidence>
<organism evidence="2 3">
    <name type="scientific">Trichogramma brassicae</name>
    <dbReference type="NCBI Taxonomy" id="86971"/>
    <lineage>
        <taxon>Eukaryota</taxon>
        <taxon>Metazoa</taxon>
        <taxon>Ecdysozoa</taxon>
        <taxon>Arthropoda</taxon>
        <taxon>Hexapoda</taxon>
        <taxon>Insecta</taxon>
        <taxon>Pterygota</taxon>
        <taxon>Neoptera</taxon>
        <taxon>Endopterygota</taxon>
        <taxon>Hymenoptera</taxon>
        <taxon>Apocrita</taxon>
        <taxon>Proctotrupomorpha</taxon>
        <taxon>Chalcidoidea</taxon>
        <taxon>Trichogrammatidae</taxon>
        <taxon>Trichogramma</taxon>
    </lineage>
</organism>
<evidence type="ECO:0000313" key="3">
    <source>
        <dbReference type="Proteomes" id="UP000479190"/>
    </source>
</evidence>
<evidence type="ECO:0000313" key="2">
    <source>
        <dbReference type="EMBL" id="CAB0032465.1"/>
    </source>
</evidence>
<keyword evidence="3" id="KW-1185">Reference proteome</keyword>
<proteinExistence type="predicted"/>
<dbReference type="EMBL" id="CADCXV010000678">
    <property type="protein sequence ID" value="CAB0032465.1"/>
    <property type="molecule type" value="Genomic_DNA"/>
</dbReference>
<feature type="compositionally biased region" description="Basic and acidic residues" evidence="1">
    <location>
        <begin position="88"/>
        <end position="103"/>
    </location>
</feature>
<feature type="region of interest" description="Disordered" evidence="1">
    <location>
        <begin position="72"/>
        <end position="111"/>
    </location>
</feature>
<feature type="non-terminal residue" evidence="2">
    <location>
        <position position="1"/>
    </location>
</feature>
<reference evidence="2 3" key="1">
    <citation type="submission" date="2020-02" db="EMBL/GenBank/DDBJ databases">
        <authorList>
            <person name="Ferguson B K."/>
        </authorList>
    </citation>
    <scope>NUCLEOTIDE SEQUENCE [LARGE SCALE GENOMIC DNA]</scope>
</reference>
<dbReference type="AlphaFoldDB" id="A0A6H5I4Z6"/>
<feature type="non-terminal residue" evidence="2">
    <location>
        <position position="125"/>
    </location>
</feature>
<accession>A0A6H5I4Z6</accession>
<name>A0A6H5I4Z6_9HYME</name>
<sequence length="125" mass="13992">MKKRTRSCANRSIVQSQLELLRRRYCARDASIDESCARTNFSQDLHPSIVATIVLPWLHRVAYVVSTFGPRLGGARSAQRPVRQSAAPRERNASSAARPERQRAISTGRQWRHAANGLAASVQRL</sequence>